<keyword evidence="3" id="KW-0472">Membrane</keyword>
<accession>A0A3N9P2W5</accession>
<evidence type="ECO:0000313" key="7">
    <source>
        <dbReference type="EMBL" id="RQW09690.1"/>
    </source>
</evidence>
<dbReference type="EMBL" id="RQPI01000012">
    <property type="protein sequence ID" value="RQW09690.1"/>
    <property type="molecule type" value="Genomic_DNA"/>
</dbReference>
<dbReference type="InterPro" id="IPR006059">
    <property type="entry name" value="SBP"/>
</dbReference>
<sequence length="482" mass="53945">MSTHAPQDCTRCPRRRGSIIKLHQPIEGGNGMKKPALWLAGLLLTFSVTACSGSGNAPAANDKEAADPTAASQTSTPGEKEKIKFYTFKSNKPEEPAYQAVQAYNQSQDKVEVEYVSLVQNSDSTEFLKKLDVLVAGGEIVDAFMTGNEEELMERASRGVVEPLNSYFEAEGVKPEDEYFKVLKLDGKVYGLMGSATQWFTVFNKKYLDEAGLKLPEMGWTWDDFRDYAKKLTTPDHYGTYFHTWGEYANIIAYTEHPNPQLNADLKPIFDDPSFSYFFNLRRAMEKEDKSVEPYADVLASNYHVLQQFFAGKASMLAVPSYAVRAGLNLEKFPHDFQMVYAPLPRSVDATDVGMTNISGGGLAIGAKSAHKQAAYDFIRWMTKESYKYTQEIPALKKVDGKALLEQFFSENKNLIDTDSLAKTLFDSRNKMPEGTFTVPYGSQLKTIVENSFASYMLDNRKFDDVKAEMTAEVEKVVAANK</sequence>
<evidence type="ECO:0000256" key="2">
    <source>
        <dbReference type="ARBA" id="ARBA00022729"/>
    </source>
</evidence>
<dbReference type="SUPFAM" id="SSF53850">
    <property type="entry name" value="Periplasmic binding protein-like II"/>
    <property type="match status" value="1"/>
</dbReference>
<evidence type="ECO:0000313" key="8">
    <source>
        <dbReference type="Proteomes" id="UP000282529"/>
    </source>
</evidence>
<dbReference type="Proteomes" id="UP000282529">
    <property type="component" value="Unassembled WGS sequence"/>
</dbReference>
<keyword evidence="2" id="KW-0732">Signal</keyword>
<evidence type="ECO:0000256" key="5">
    <source>
        <dbReference type="ARBA" id="ARBA00023288"/>
    </source>
</evidence>
<protein>
    <submittedName>
        <fullName evidence="7">Extracellular solute-binding protein</fullName>
    </submittedName>
</protein>
<keyword evidence="4" id="KW-0564">Palmitate</keyword>
<keyword evidence="8" id="KW-1185">Reference proteome</keyword>
<keyword evidence="1" id="KW-1003">Cell membrane</keyword>
<dbReference type="Pfam" id="PF01547">
    <property type="entry name" value="SBP_bac_1"/>
    <property type="match status" value="1"/>
</dbReference>
<dbReference type="OrthoDB" id="2643984at2"/>
<evidence type="ECO:0000256" key="6">
    <source>
        <dbReference type="SAM" id="MobiDB-lite"/>
    </source>
</evidence>
<reference evidence="7 8" key="1">
    <citation type="submission" date="2018-11" db="EMBL/GenBank/DDBJ databases">
        <title>Genome sequence of strain 7197.</title>
        <authorList>
            <person name="Gao J."/>
            <person name="Sun J."/>
        </authorList>
    </citation>
    <scope>NUCLEOTIDE SEQUENCE [LARGE SCALE GENOMIC DNA]</scope>
    <source>
        <strain evidence="7 8">7197</strain>
    </source>
</reference>
<dbReference type="Gene3D" id="3.40.190.10">
    <property type="entry name" value="Periplasmic binding protein-like II"/>
    <property type="match status" value="1"/>
</dbReference>
<gene>
    <name evidence="7" type="ORF">EH198_18115</name>
</gene>
<evidence type="ECO:0000256" key="4">
    <source>
        <dbReference type="ARBA" id="ARBA00023139"/>
    </source>
</evidence>
<comment type="caution">
    <text evidence="7">The sequence shown here is derived from an EMBL/GenBank/DDBJ whole genome shotgun (WGS) entry which is preliminary data.</text>
</comment>
<feature type="region of interest" description="Disordered" evidence="6">
    <location>
        <begin position="56"/>
        <end position="78"/>
    </location>
</feature>
<proteinExistence type="predicted"/>
<dbReference type="PANTHER" id="PTHR43649">
    <property type="entry name" value="ARABINOSE-BINDING PROTEIN-RELATED"/>
    <property type="match status" value="1"/>
</dbReference>
<evidence type="ECO:0000256" key="3">
    <source>
        <dbReference type="ARBA" id="ARBA00023136"/>
    </source>
</evidence>
<evidence type="ECO:0000256" key="1">
    <source>
        <dbReference type="ARBA" id="ARBA00022475"/>
    </source>
</evidence>
<dbReference type="InterPro" id="IPR050490">
    <property type="entry name" value="Bact_solute-bd_prot1"/>
</dbReference>
<dbReference type="PANTHER" id="PTHR43649:SF33">
    <property type="entry name" value="POLYGALACTURONAN_RHAMNOGALACTURONAN-BINDING PROTEIN YTCQ"/>
    <property type="match status" value="1"/>
</dbReference>
<organism evidence="7 8">
    <name type="scientific">Paenibacillus rhizophilus</name>
    <dbReference type="NCBI Taxonomy" id="1850366"/>
    <lineage>
        <taxon>Bacteria</taxon>
        <taxon>Bacillati</taxon>
        <taxon>Bacillota</taxon>
        <taxon>Bacilli</taxon>
        <taxon>Bacillales</taxon>
        <taxon>Paenibacillaceae</taxon>
        <taxon>Paenibacillus</taxon>
    </lineage>
</organism>
<name>A0A3N9P2W5_9BACL</name>
<keyword evidence="5" id="KW-0449">Lipoprotein</keyword>
<dbReference type="AlphaFoldDB" id="A0A3N9P2W5"/>